<keyword evidence="2" id="KW-0464">Manganese</keyword>
<dbReference type="Gene3D" id="3.40.630.10">
    <property type="entry name" value="Zn peptidases"/>
    <property type="match status" value="1"/>
</dbReference>
<sequence>MIDFYNEAKKQFNRMMYVRREMHKNPEIDRNLPFTTELVCSQLNELGISYKRFDNSGIIAEIGNDRSKIVALRSDMDALEINDLKETSYKSLRNGYMHACGHDAHTAIQIGAAAVLKSIEDHLNGTVRLIFQPAEETDGGARDMIELGALNGVEAIIGLHMDETISTGTVGIKRGVVHAASNPFKIEIKGKGCHGAHPYDGIDSIYIAAKVIDNLQGIISREVRAVDNAVITIGKISGGTAPNAVSSQVIMEGILRTLGNDLRSFCKERIKDIVESTAKMYRGNASVEFIEGYPSFSNDEMLYCWFKDVTSKMKEIDVIDVPYPSMGVEDFAYYTEVVPGLYYKLGCRNEVKGICNPAHGSYFDIDEDSLILGCLIQSKIAYDFLDKLSAK</sequence>
<dbReference type="Pfam" id="PF07687">
    <property type="entry name" value="M20_dimer"/>
    <property type="match status" value="1"/>
</dbReference>
<evidence type="ECO:0000313" key="5">
    <source>
        <dbReference type="Proteomes" id="UP000295325"/>
    </source>
</evidence>
<dbReference type="PANTHER" id="PTHR11014:SF63">
    <property type="entry name" value="METALLOPEPTIDASE, PUTATIVE (AFU_ORTHOLOGUE AFUA_6G09600)-RELATED"/>
    <property type="match status" value="1"/>
</dbReference>
<organism evidence="4 5">
    <name type="scientific">Fonticella tunisiensis</name>
    <dbReference type="NCBI Taxonomy" id="1096341"/>
    <lineage>
        <taxon>Bacteria</taxon>
        <taxon>Bacillati</taxon>
        <taxon>Bacillota</taxon>
        <taxon>Clostridia</taxon>
        <taxon>Eubacteriales</taxon>
        <taxon>Clostridiaceae</taxon>
        <taxon>Fonticella</taxon>
    </lineage>
</organism>
<protein>
    <submittedName>
        <fullName evidence="4">Amidohydrolase</fullName>
    </submittedName>
</protein>
<dbReference type="SUPFAM" id="SSF53187">
    <property type="entry name" value="Zn-dependent exopeptidases"/>
    <property type="match status" value="1"/>
</dbReference>
<dbReference type="NCBIfam" id="TIGR01891">
    <property type="entry name" value="amidohydrolases"/>
    <property type="match status" value="1"/>
</dbReference>
<comment type="cofactor">
    <cofactor evidence="2">
        <name>Mn(2+)</name>
        <dbReference type="ChEBI" id="CHEBI:29035"/>
    </cofactor>
    <text evidence="2">The Mn(2+) ion enhances activity.</text>
</comment>
<dbReference type="GO" id="GO:0050118">
    <property type="term" value="F:N-acetyldiaminopimelate deacetylase activity"/>
    <property type="evidence" value="ECO:0007669"/>
    <property type="project" value="UniProtKB-ARBA"/>
</dbReference>
<gene>
    <name evidence="4" type="ORF">EDD71_1263</name>
</gene>
<dbReference type="InterPro" id="IPR011650">
    <property type="entry name" value="Peptidase_M20_dimer"/>
</dbReference>
<evidence type="ECO:0000256" key="2">
    <source>
        <dbReference type="PIRSR" id="PIRSR005962-1"/>
    </source>
</evidence>
<accession>A0A4R7KBU9</accession>
<dbReference type="FunFam" id="3.30.70.360:FF:000001">
    <property type="entry name" value="N-acetyldiaminopimelate deacetylase"/>
    <property type="match status" value="1"/>
</dbReference>
<dbReference type="InterPro" id="IPR017439">
    <property type="entry name" value="Amidohydrolase"/>
</dbReference>
<dbReference type="EMBL" id="SOAZ01000026">
    <property type="protein sequence ID" value="TDT50586.1"/>
    <property type="molecule type" value="Genomic_DNA"/>
</dbReference>
<proteinExistence type="predicted"/>
<keyword evidence="1 4" id="KW-0378">Hydrolase</keyword>
<comment type="caution">
    <text evidence="4">The sequence shown here is derived from an EMBL/GenBank/DDBJ whole genome shotgun (WGS) entry which is preliminary data.</text>
</comment>
<dbReference type="AlphaFoldDB" id="A0A4R7KBU9"/>
<dbReference type="RefSeq" id="WP_133629027.1">
    <property type="nucleotide sequence ID" value="NZ_SOAZ01000026.1"/>
</dbReference>
<feature type="binding site" evidence="2">
    <location>
        <position position="359"/>
    </location>
    <ligand>
        <name>Mn(2+)</name>
        <dbReference type="ChEBI" id="CHEBI:29035"/>
        <label>2</label>
    </ligand>
</feature>
<dbReference type="Pfam" id="PF01546">
    <property type="entry name" value="Peptidase_M20"/>
    <property type="match status" value="1"/>
</dbReference>
<dbReference type="PIRSF" id="PIRSF005962">
    <property type="entry name" value="Pept_M20D_amidohydro"/>
    <property type="match status" value="1"/>
</dbReference>
<name>A0A4R7KBU9_9CLOT</name>
<evidence type="ECO:0000256" key="1">
    <source>
        <dbReference type="ARBA" id="ARBA00022801"/>
    </source>
</evidence>
<keyword evidence="2" id="KW-0479">Metal-binding</keyword>
<evidence type="ECO:0000259" key="3">
    <source>
        <dbReference type="Pfam" id="PF07687"/>
    </source>
</evidence>
<feature type="binding site" evidence="2">
    <location>
        <position position="100"/>
    </location>
    <ligand>
        <name>Mn(2+)</name>
        <dbReference type="ChEBI" id="CHEBI:29035"/>
        <label>2</label>
    </ligand>
</feature>
<feature type="binding site" evidence="2">
    <location>
        <position position="160"/>
    </location>
    <ligand>
        <name>Mn(2+)</name>
        <dbReference type="ChEBI" id="CHEBI:29035"/>
        <label>2</label>
    </ligand>
</feature>
<evidence type="ECO:0000313" key="4">
    <source>
        <dbReference type="EMBL" id="TDT50586.1"/>
    </source>
</evidence>
<reference evidence="4 5" key="1">
    <citation type="submission" date="2019-03" db="EMBL/GenBank/DDBJ databases">
        <title>Genomic Encyclopedia of Type Strains, Phase IV (KMG-IV): sequencing the most valuable type-strain genomes for metagenomic binning, comparative biology and taxonomic classification.</title>
        <authorList>
            <person name="Goeker M."/>
        </authorList>
    </citation>
    <scope>NUCLEOTIDE SEQUENCE [LARGE SCALE GENOMIC DNA]</scope>
    <source>
        <strain evidence="4 5">DSM 24455</strain>
    </source>
</reference>
<dbReference type="Proteomes" id="UP000295325">
    <property type="component" value="Unassembled WGS sequence"/>
</dbReference>
<feature type="binding site" evidence="2">
    <location>
        <position position="102"/>
    </location>
    <ligand>
        <name>Mn(2+)</name>
        <dbReference type="ChEBI" id="CHEBI:29035"/>
        <label>2</label>
    </ligand>
</feature>
<dbReference type="GO" id="GO:0019877">
    <property type="term" value="P:diaminopimelate biosynthetic process"/>
    <property type="evidence" value="ECO:0007669"/>
    <property type="project" value="UniProtKB-ARBA"/>
</dbReference>
<dbReference type="GO" id="GO:0046872">
    <property type="term" value="F:metal ion binding"/>
    <property type="evidence" value="ECO:0007669"/>
    <property type="project" value="UniProtKB-KW"/>
</dbReference>
<dbReference type="InterPro" id="IPR002933">
    <property type="entry name" value="Peptidase_M20"/>
</dbReference>
<dbReference type="SUPFAM" id="SSF55031">
    <property type="entry name" value="Bacterial exopeptidase dimerisation domain"/>
    <property type="match status" value="1"/>
</dbReference>
<dbReference type="PANTHER" id="PTHR11014">
    <property type="entry name" value="PEPTIDASE M20 FAMILY MEMBER"/>
    <property type="match status" value="1"/>
</dbReference>
<keyword evidence="5" id="KW-1185">Reference proteome</keyword>
<dbReference type="Gene3D" id="3.30.70.360">
    <property type="match status" value="1"/>
</dbReference>
<feature type="binding site" evidence="2">
    <location>
        <position position="136"/>
    </location>
    <ligand>
        <name>Mn(2+)</name>
        <dbReference type="ChEBI" id="CHEBI:29035"/>
        <label>2</label>
    </ligand>
</feature>
<dbReference type="OrthoDB" id="9776731at2"/>
<dbReference type="InterPro" id="IPR036264">
    <property type="entry name" value="Bact_exopeptidase_dim_dom"/>
</dbReference>
<feature type="domain" description="Peptidase M20 dimerisation" evidence="3">
    <location>
        <begin position="184"/>
        <end position="279"/>
    </location>
</feature>